<accession>A0ABP1RDQ7</accession>
<proteinExistence type="predicted"/>
<keyword evidence="3" id="KW-1185">Reference proteome</keyword>
<protein>
    <submittedName>
        <fullName evidence="2">Uncharacterized protein</fullName>
    </submittedName>
</protein>
<evidence type="ECO:0000313" key="3">
    <source>
        <dbReference type="Proteomes" id="UP001642540"/>
    </source>
</evidence>
<name>A0ABP1RDQ7_9HEXA</name>
<evidence type="ECO:0000256" key="1">
    <source>
        <dbReference type="SAM" id="MobiDB-lite"/>
    </source>
</evidence>
<gene>
    <name evidence="2" type="ORF">ODALV1_LOCUS21577</name>
</gene>
<feature type="compositionally biased region" description="Polar residues" evidence="1">
    <location>
        <begin position="327"/>
        <end position="350"/>
    </location>
</feature>
<reference evidence="2 3" key="1">
    <citation type="submission" date="2024-08" db="EMBL/GenBank/DDBJ databases">
        <authorList>
            <person name="Cucini C."/>
            <person name="Frati F."/>
        </authorList>
    </citation>
    <scope>NUCLEOTIDE SEQUENCE [LARGE SCALE GENOMIC DNA]</scope>
</reference>
<feature type="region of interest" description="Disordered" evidence="1">
    <location>
        <begin position="78"/>
        <end position="115"/>
    </location>
</feature>
<comment type="caution">
    <text evidence="2">The sequence shown here is derived from an EMBL/GenBank/DDBJ whole genome shotgun (WGS) entry which is preliminary data.</text>
</comment>
<dbReference type="EMBL" id="CAXLJM020000072">
    <property type="protein sequence ID" value="CAL8126844.1"/>
    <property type="molecule type" value="Genomic_DNA"/>
</dbReference>
<evidence type="ECO:0000313" key="2">
    <source>
        <dbReference type="EMBL" id="CAL8126844.1"/>
    </source>
</evidence>
<organism evidence="2 3">
    <name type="scientific">Orchesella dallaii</name>
    <dbReference type="NCBI Taxonomy" id="48710"/>
    <lineage>
        <taxon>Eukaryota</taxon>
        <taxon>Metazoa</taxon>
        <taxon>Ecdysozoa</taxon>
        <taxon>Arthropoda</taxon>
        <taxon>Hexapoda</taxon>
        <taxon>Collembola</taxon>
        <taxon>Entomobryomorpha</taxon>
        <taxon>Entomobryoidea</taxon>
        <taxon>Orchesellidae</taxon>
        <taxon>Orchesellinae</taxon>
        <taxon>Orchesella</taxon>
    </lineage>
</organism>
<feature type="region of interest" description="Disordered" evidence="1">
    <location>
        <begin position="318"/>
        <end position="351"/>
    </location>
</feature>
<sequence>MTTSPLHSQTEDKLANFSNIEHEKTTPVSCTDAQRQSGFPCQIRSTTYLVERTSEDESKSQTDSVKRVRIKDRPIPSKSTTAIKTKPKAGIKSSGLHTCPGKHDKTQNPTLDSPTITLSKKNLKRRQNSYLPILTKINLARLKKANLLDSPYLQGLKNFDSNIGDGNKPNKTVDPYTKTTFLENTAYNLARRASRAQSAGALENCMSSVHAQWGRVLSAISGSMNTRDKGYNGSRTCSGLANENPYTMSEVDRVKAQYKNFLSQTNKTEPRTISSFKPQTPNSAEKICPVVDETLQNSRLKERNGSKSTTKLNINVETERKPKTPGENAQTDPVKNIRPSSRIHNQSRAQTKMAKKVRNICYQCDRSKYWSNEIRNYYEWNAFCLLRKYRNNTQKVGNKV</sequence>
<dbReference type="Proteomes" id="UP001642540">
    <property type="component" value="Unassembled WGS sequence"/>
</dbReference>